<proteinExistence type="inferred from homology"/>
<dbReference type="GO" id="GO:0005524">
    <property type="term" value="F:ATP binding"/>
    <property type="evidence" value="ECO:0007669"/>
    <property type="project" value="UniProtKB-UniRule"/>
</dbReference>
<keyword evidence="4 10" id="KW-0812">Transmembrane</keyword>
<dbReference type="InterPro" id="IPR008250">
    <property type="entry name" value="ATPase_P-typ_transduc_dom_A_sf"/>
</dbReference>
<accession>A0A0R2DVF1</accession>
<dbReference type="InterPro" id="IPR023299">
    <property type="entry name" value="ATPase_P-typ_cyto_dom_N"/>
</dbReference>
<evidence type="ECO:0000259" key="11">
    <source>
        <dbReference type="Pfam" id="PF00122"/>
    </source>
</evidence>
<feature type="transmembrane region" description="Helical" evidence="10">
    <location>
        <begin position="6"/>
        <end position="24"/>
    </location>
</feature>
<feature type="domain" description="P-type ATPase A" evidence="11">
    <location>
        <begin position="112"/>
        <end position="212"/>
    </location>
</feature>
<dbReference type="Gene3D" id="2.70.150.10">
    <property type="entry name" value="Calcium-transporting ATPase, cytoplasmic transduction domain A"/>
    <property type="match status" value="1"/>
</dbReference>
<feature type="transmembrane region" description="Helical" evidence="10">
    <location>
        <begin position="228"/>
        <end position="247"/>
    </location>
</feature>
<dbReference type="InterPro" id="IPR023298">
    <property type="entry name" value="ATPase_P-typ_TM_dom_sf"/>
</dbReference>
<dbReference type="EC" id="7.2.2.21" evidence="8"/>
<dbReference type="SUPFAM" id="SSF81665">
    <property type="entry name" value="Calcium ATPase, transmembrane domain M"/>
    <property type="match status" value="1"/>
</dbReference>
<keyword evidence="6" id="KW-0406">Ion transport</keyword>
<dbReference type="PANTHER" id="PTHR48085">
    <property type="entry name" value="CADMIUM/ZINC-TRANSPORTING ATPASE HMA2-RELATED"/>
    <property type="match status" value="1"/>
</dbReference>
<keyword evidence="5 10" id="KW-1133">Transmembrane helix</keyword>
<keyword evidence="13" id="KW-1185">Reference proteome</keyword>
<evidence type="ECO:0000256" key="5">
    <source>
        <dbReference type="ARBA" id="ARBA00022989"/>
    </source>
</evidence>
<comment type="catalytic activity">
    <reaction evidence="9">
        <text>Cd(2+)(in) + ATP + H2O = Cd(2+)(out) + ADP + phosphate + H(+)</text>
        <dbReference type="Rhea" id="RHEA:12132"/>
        <dbReference type="ChEBI" id="CHEBI:15377"/>
        <dbReference type="ChEBI" id="CHEBI:15378"/>
        <dbReference type="ChEBI" id="CHEBI:30616"/>
        <dbReference type="ChEBI" id="CHEBI:43474"/>
        <dbReference type="ChEBI" id="CHEBI:48775"/>
        <dbReference type="ChEBI" id="CHEBI:456216"/>
        <dbReference type="EC" id="7.2.2.21"/>
    </reaction>
</comment>
<dbReference type="InterPro" id="IPR023214">
    <property type="entry name" value="HAD_sf"/>
</dbReference>
<dbReference type="EMBL" id="AYZL01000018">
    <property type="protein sequence ID" value="KRN04100.1"/>
    <property type="molecule type" value="Genomic_DNA"/>
</dbReference>
<dbReference type="InterPro" id="IPR036412">
    <property type="entry name" value="HAD-like_sf"/>
</dbReference>
<dbReference type="Pfam" id="PF00122">
    <property type="entry name" value="E1-E2_ATPase"/>
    <property type="match status" value="1"/>
</dbReference>
<dbReference type="NCBIfam" id="TIGR01494">
    <property type="entry name" value="ATPase_P-type"/>
    <property type="match status" value="1"/>
</dbReference>
<keyword evidence="10" id="KW-1003">Cell membrane</keyword>
<dbReference type="SUPFAM" id="SSF56784">
    <property type="entry name" value="HAD-like"/>
    <property type="match status" value="1"/>
</dbReference>
<dbReference type="GO" id="GO:0046872">
    <property type="term" value="F:metal ion binding"/>
    <property type="evidence" value="ECO:0007669"/>
    <property type="project" value="UniProtKB-KW"/>
</dbReference>
<evidence type="ECO:0000313" key="13">
    <source>
        <dbReference type="Proteomes" id="UP000051378"/>
    </source>
</evidence>
<dbReference type="NCBIfam" id="TIGR01525">
    <property type="entry name" value="ATPase-IB_hvy"/>
    <property type="match status" value="1"/>
</dbReference>
<dbReference type="PROSITE" id="PS00154">
    <property type="entry name" value="ATPASE_E1_E2"/>
    <property type="match status" value="1"/>
</dbReference>
<dbReference type="GO" id="GO:0008551">
    <property type="term" value="F:P-type cadmium transporter activity"/>
    <property type="evidence" value="ECO:0007669"/>
    <property type="project" value="UniProtKB-EC"/>
</dbReference>
<dbReference type="NCBIfam" id="TIGR01512">
    <property type="entry name" value="ATPase-IB2_Cd"/>
    <property type="match status" value="1"/>
</dbReference>
<dbReference type="OrthoDB" id="9813266at2"/>
<keyword evidence="10" id="KW-0547">Nucleotide-binding</keyword>
<organism evidence="12 13">
    <name type="scientific">Holzapfeliella floricola DSM 23037 = JCM 16512</name>
    <dbReference type="NCBI Taxonomy" id="1423744"/>
    <lineage>
        <taxon>Bacteria</taxon>
        <taxon>Bacillati</taxon>
        <taxon>Bacillota</taxon>
        <taxon>Bacilli</taxon>
        <taxon>Lactobacillales</taxon>
        <taxon>Lactobacillaceae</taxon>
        <taxon>Holzapfeliella</taxon>
    </lineage>
</organism>
<keyword evidence="6" id="KW-0813">Transport</keyword>
<gene>
    <name evidence="12" type="ORF">FC86_GL000472</name>
</gene>
<dbReference type="PATRIC" id="fig|1423744.4.peg.485"/>
<dbReference type="RefSeq" id="WP_056974706.1">
    <property type="nucleotide sequence ID" value="NZ_AYZL01000018.1"/>
</dbReference>
<feature type="transmembrane region" description="Helical" evidence="10">
    <location>
        <begin position="31"/>
        <end position="50"/>
    </location>
</feature>
<comment type="similarity">
    <text evidence="2 10">Belongs to the cation transport ATPase (P-type) (TC 3.A.3) family. Type IB subfamily.</text>
</comment>
<feature type="transmembrane region" description="Helical" evidence="10">
    <location>
        <begin position="253"/>
        <end position="275"/>
    </location>
</feature>
<dbReference type="PRINTS" id="PR00120">
    <property type="entry name" value="HATPASE"/>
</dbReference>
<comment type="caution">
    <text evidence="12">The sequence shown here is derived from an EMBL/GenBank/DDBJ whole genome shotgun (WGS) entry which is preliminary data.</text>
</comment>
<evidence type="ECO:0000313" key="12">
    <source>
        <dbReference type="EMBL" id="KRN04100.1"/>
    </source>
</evidence>
<keyword evidence="3" id="KW-0104">Cadmium</keyword>
<dbReference type="Gene3D" id="3.40.50.1000">
    <property type="entry name" value="HAD superfamily/HAD-like"/>
    <property type="match status" value="1"/>
</dbReference>
<dbReference type="InterPro" id="IPR059000">
    <property type="entry name" value="ATPase_P-type_domA"/>
</dbReference>
<evidence type="ECO:0000256" key="1">
    <source>
        <dbReference type="ARBA" id="ARBA00004651"/>
    </source>
</evidence>
<dbReference type="STRING" id="1423744.FC86_GL000472"/>
<keyword evidence="10" id="KW-0067">ATP-binding</keyword>
<dbReference type="InterPro" id="IPR027256">
    <property type="entry name" value="P-typ_ATPase_IB"/>
</dbReference>
<evidence type="ECO:0000256" key="2">
    <source>
        <dbReference type="ARBA" id="ARBA00006024"/>
    </source>
</evidence>
<dbReference type="SUPFAM" id="SSF81653">
    <property type="entry name" value="Calcium ATPase, transduction domain A"/>
    <property type="match status" value="1"/>
</dbReference>
<evidence type="ECO:0000256" key="8">
    <source>
        <dbReference type="ARBA" id="ARBA00039103"/>
    </source>
</evidence>
<dbReference type="InterPro" id="IPR051014">
    <property type="entry name" value="Cation_Transport_ATPase_IB"/>
</dbReference>
<dbReference type="AlphaFoldDB" id="A0A0R2DVF1"/>
<protein>
    <recommendedName>
        <fullName evidence="8">Cd(2+)-exporting ATPase</fullName>
        <ecNumber evidence="8">7.2.2.21</ecNumber>
    </recommendedName>
</protein>
<evidence type="ECO:0000256" key="10">
    <source>
        <dbReference type="RuleBase" id="RU362081"/>
    </source>
</evidence>
<comment type="subcellular location">
    <subcellularLocation>
        <location evidence="1">Cell membrane</location>
        <topology evidence="1">Multi-pass membrane protein</topology>
    </subcellularLocation>
</comment>
<dbReference type="FunFam" id="2.70.150.10:FF:000002">
    <property type="entry name" value="Copper-transporting ATPase 1, putative"/>
    <property type="match status" value="1"/>
</dbReference>
<reference evidence="12 13" key="1">
    <citation type="journal article" date="2015" name="Genome Announc.">
        <title>Expanding the biotechnology potential of lactobacilli through comparative genomics of 213 strains and associated genera.</title>
        <authorList>
            <person name="Sun Z."/>
            <person name="Harris H.M."/>
            <person name="McCann A."/>
            <person name="Guo C."/>
            <person name="Argimon S."/>
            <person name="Zhang W."/>
            <person name="Yang X."/>
            <person name="Jeffery I.B."/>
            <person name="Cooney J.C."/>
            <person name="Kagawa T.F."/>
            <person name="Liu W."/>
            <person name="Song Y."/>
            <person name="Salvetti E."/>
            <person name="Wrobel A."/>
            <person name="Rasinkangas P."/>
            <person name="Parkhill J."/>
            <person name="Rea M.C."/>
            <person name="O'Sullivan O."/>
            <person name="Ritari J."/>
            <person name="Douillard F.P."/>
            <person name="Paul Ross R."/>
            <person name="Yang R."/>
            <person name="Briner A.E."/>
            <person name="Felis G.E."/>
            <person name="de Vos W.M."/>
            <person name="Barrangou R."/>
            <person name="Klaenhammer T.R."/>
            <person name="Caufield P.W."/>
            <person name="Cui Y."/>
            <person name="Zhang H."/>
            <person name="O'Toole P.W."/>
        </authorList>
    </citation>
    <scope>NUCLEOTIDE SEQUENCE [LARGE SCALE GENOMIC DNA]</scope>
    <source>
        <strain evidence="12 13">DSM 23037</strain>
    </source>
</reference>
<dbReference type="InterPro" id="IPR018303">
    <property type="entry name" value="ATPase_P-typ_P_site"/>
</dbReference>
<evidence type="ECO:0000256" key="6">
    <source>
        <dbReference type="ARBA" id="ARBA00023065"/>
    </source>
</evidence>
<keyword evidence="10" id="KW-0479">Metal-binding</keyword>
<evidence type="ECO:0000256" key="7">
    <source>
        <dbReference type="ARBA" id="ARBA00023136"/>
    </source>
</evidence>
<evidence type="ECO:0000256" key="4">
    <source>
        <dbReference type="ARBA" id="ARBA00022692"/>
    </source>
</evidence>
<evidence type="ECO:0000256" key="3">
    <source>
        <dbReference type="ARBA" id="ARBA00022539"/>
    </source>
</evidence>
<dbReference type="Pfam" id="PF00702">
    <property type="entry name" value="Hydrolase"/>
    <property type="match status" value="1"/>
</dbReference>
<sequence length="602" mass="64262">MKHQWKLGVTLLVGVIALILEFIFHSPISARVLITIVGVLMAISLVIEMVKTIKSGKYGVDILAIMAIIATMIVGEYWASLMILIMLTGGDSLEDYAASQAGKELESLLKNAPQSAHLLTADSKLKEVSADDLKVGDFVVVKPGELVPVDGIITQGSSTFDESSLTGESAPVSKTHNQKLMSGSINGDSSVTMKVEKIASESQYQAIVHLVQSSEAKPAKFVKMADRYAVPFTIIALVIAGVAWAVSKDPVRFAEVLVVASPCPLILAAPVSLVAGMSRMSRNHIVVKSGTAIEKIALTKTIAFDKTGTLTKNQLKLNDVQLYADISKEEFLKLAASVEQNSSHILARSLLKEVSHDTLYPVSDLKEITGNGVVATVNNQEVKVGKLDFVSLNHPKLSLTETAIHVSINGEYVGYLTFSDQIRPEAKQTIADLKELGVENIMMLTGDDSLVANKVAKELGIEQVKAECLPVDKINYLKAVKADHRPVMMVGDGVNDAPSLSASDIGIAMGATGATAASESADAVILVDDLAHVSRAVKIARRTMHVAKTDVITGIVILIMLMLVASFGLIPALFGAILQEVVDTITIVLGLLAKLPPRGEKY</sequence>
<dbReference type="Proteomes" id="UP000051378">
    <property type="component" value="Unassembled WGS sequence"/>
</dbReference>
<name>A0A0R2DVF1_9LACO</name>
<dbReference type="GO" id="GO:0005886">
    <property type="term" value="C:plasma membrane"/>
    <property type="evidence" value="ECO:0007669"/>
    <property type="project" value="UniProtKB-SubCell"/>
</dbReference>
<keyword evidence="7 10" id="KW-0472">Membrane</keyword>
<dbReference type="GO" id="GO:0016887">
    <property type="term" value="F:ATP hydrolysis activity"/>
    <property type="evidence" value="ECO:0007669"/>
    <property type="project" value="InterPro"/>
</dbReference>
<dbReference type="CDD" id="cd07544">
    <property type="entry name" value="P-type_ATPase_HM"/>
    <property type="match status" value="1"/>
</dbReference>
<evidence type="ECO:0000256" key="9">
    <source>
        <dbReference type="ARBA" id="ARBA00049338"/>
    </source>
</evidence>
<dbReference type="Gene3D" id="3.40.1110.10">
    <property type="entry name" value="Calcium-transporting ATPase, cytoplasmic domain N"/>
    <property type="match status" value="1"/>
</dbReference>
<feature type="transmembrane region" description="Helical" evidence="10">
    <location>
        <begin position="551"/>
        <end position="570"/>
    </location>
</feature>
<dbReference type="PRINTS" id="PR00119">
    <property type="entry name" value="CATATPASE"/>
</dbReference>
<dbReference type="PANTHER" id="PTHR48085:SF5">
    <property type="entry name" value="CADMIUM_ZINC-TRANSPORTING ATPASE HMA4-RELATED"/>
    <property type="match status" value="1"/>
</dbReference>
<dbReference type="InterPro" id="IPR001757">
    <property type="entry name" value="P_typ_ATPase"/>
</dbReference>